<evidence type="ECO:0000256" key="3">
    <source>
        <dbReference type="ARBA" id="ARBA00022741"/>
    </source>
</evidence>
<dbReference type="SUPFAM" id="SSF56112">
    <property type="entry name" value="Protein kinase-like (PK-like)"/>
    <property type="match status" value="1"/>
</dbReference>
<organism evidence="7">
    <name type="scientific">human gut metagenome</name>
    <dbReference type="NCBI Taxonomy" id="408170"/>
    <lineage>
        <taxon>unclassified sequences</taxon>
        <taxon>metagenomes</taxon>
        <taxon>organismal metagenomes</taxon>
    </lineage>
</organism>
<dbReference type="AlphaFoldDB" id="W1YS66"/>
<dbReference type="GO" id="GO:0004674">
    <property type="term" value="F:protein serine/threonine kinase activity"/>
    <property type="evidence" value="ECO:0007669"/>
    <property type="project" value="UniProtKB-KW"/>
</dbReference>
<dbReference type="GO" id="GO:0005524">
    <property type="term" value="F:ATP binding"/>
    <property type="evidence" value="ECO:0007669"/>
    <property type="project" value="UniProtKB-KW"/>
</dbReference>
<feature type="domain" description="Protein kinase" evidence="6">
    <location>
        <begin position="12"/>
        <end position="76"/>
    </location>
</feature>
<evidence type="ECO:0000259" key="6">
    <source>
        <dbReference type="PROSITE" id="PS50011"/>
    </source>
</evidence>
<dbReference type="Pfam" id="PF00069">
    <property type="entry name" value="Pkinase"/>
    <property type="match status" value="1"/>
</dbReference>
<dbReference type="InterPro" id="IPR011009">
    <property type="entry name" value="Kinase-like_dom_sf"/>
</dbReference>
<evidence type="ECO:0000256" key="5">
    <source>
        <dbReference type="ARBA" id="ARBA00022840"/>
    </source>
</evidence>
<comment type="caution">
    <text evidence="7">The sequence shown here is derived from an EMBL/GenBank/DDBJ whole genome shotgun (WGS) entry which is preliminary data.</text>
</comment>
<dbReference type="Gene3D" id="3.30.200.20">
    <property type="entry name" value="Phosphorylase Kinase, domain 1"/>
    <property type="match status" value="1"/>
</dbReference>
<gene>
    <name evidence="7" type="ORF">Q604_UNBC01952G0001</name>
</gene>
<keyword evidence="4 7" id="KW-0418">Kinase</keyword>
<evidence type="ECO:0000256" key="4">
    <source>
        <dbReference type="ARBA" id="ARBA00022777"/>
    </source>
</evidence>
<feature type="non-terminal residue" evidence="7">
    <location>
        <position position="76"/>
    </location>
</feature>
<protein>
    <submittedName>
        <fullName evidence="7">Serine/threonine protein kinase with PASTA sensorS</fullName>
    </submittedName>
</protein>
<name>W1YS66_9ZZZZ</name>
<accession>W1YS66</accession>
<evidence type="ECO:0000256" key="1">
    <source>
        <dbReference type="ARBA" id="ARBA00022527"/>
    </source>
</evidence>
<dbReference type="FunFam" id="3.30.200.20:FF:000035">
    <property type="entry name" value="Serine/threonine protein kinase Stk1"/>
    <property type="match status" value="1"/>
</dbReference>
<keyword evidence="2" id="KW-0808">Transferase</keyword>
<evidence type="ECO:0000313" key="7">
    <source>
        <dbReference type="EMBL" id="ETJ44019.1"/>
    </source>
</evidence>
<dbReference type="EMBL" id="AZMM01001952">
    <property type="protein sequence ID" value="ETJ44019.1"/>
    <property type="molecule type" value="Genomic_DNA"/>
</dbReference>
<dbReference type="PROSITE" id="PS00107">
    <property type="entry name" value="PROTEIN_KINASE_ATP"/>
    <property type="match status" value="1"/>
</dbReference>
<dbReference type="PANTHER" id="PTHR43289">
    <property type="entry name" value="MITOGEN-ACTIVATED PROTEIN KINASE KINASE KINASE 20-RELATED"/>
    <property type="match status" value="1"/>
</dbReference>
<dbReference type="InterPro" id="IPR017441">
    <property type="entry name" value="Protein_kinase_ATP_BS"/>
</dbReference>
<dbReference type="PANTHER" id="PTHR43289:SF34">
    <property type="entry name" value="SERINE_THREONINE-PROTEIN KINASE YBDM-RELATED"/>
    <property type="match status" value="1"/>
</dbReference>
<sequence length="76" mass="8533">MNIKGILLDNRYRIVDKIGVGGMADVYLGEDTLLGRQVAIKVLHANFANDDEFVTRFKREAQAAGKLNHPNIVNMY</sequence>
<proteinExistence type="predicted"/>
<keyword evidence="1 7" id="KW-0723">Serine/threonine-protein kinase</keyword>
<dbReference type="PROSITE" id="PS50011">
    <property type="entry name" value="PROTEIN_KINASE_DOM"/>
    <property type="match status" value="1"/>
</dbReference>
<keyword evidence="3" id="KW-0547">Nucleotide-binding</keyword>
<evidence type="ECO:0000256" key="2">
    <source>
        <dbReference type="ARBA" id="ARBA00022679"/>
    </source>
</evidence>
<reference evidence="7" key="1">
    <citation type="submission" date="2013-12" db="EMBL/GenBank/DDBJ databases">
        <title>A Varibaculum cambriense genome reconstructed from a premature infant gut community with otherwise low bacterial novelty that shifts toward anaerobic metabolism during the third week of life.</title>
        <authorList>
            <person name="Brown C.T."/>
            <person name="Sharon I."/>
            <person name="Thomas B.C."/>
            <person name="Castelle C.J."/>
            <person name="Morowitz M.J."/>
            <person name="Banfield J.F."/>
        </authorList>
    </citation>
    <scope>NUCLEOTIDE SEQUENCE</scope>
</reference>
<dbReference type="InterPro" id="IPR000719">
    <property type="entry name" value="Prot_kinase_dom"/>
</dbReference>
<keyword evidence="5" id="KW-0067">ATP-binding</keyword>